<dbReference type="Pfam" id="PF07075">
    <property type="entry name" value="NamZ_N"/>
    <property type="match status" value="1"/>
</dbReference>
<accession>A0A382TJV0</accession>
<evidence type="ECO:0008006" key="4">
    <source>
        <dbReference type="Google" id="ProtNLM"/>
    </source>
</evidence>
<name>A0A382TJV0_9ZZZZ</name>
<feature type="domain" description="Peptidoglycan beta-N-acetylmuramidase NamZ N-terminal" evidence="1">
    <location>
        <begin position="12"/>
        <end position="168"/>
    </location>
</feature>
<feature type="non-terminal residue" evidence="3">
    <location>
        <position position="1"/>
    </location>
</feature>
<dbReference type="PANTHER" id="PTHR42915:SF1">
    <property type="entry name" value="PEPTIDOGLYCAN BETA-N-ACETYLMURAMIDASE NAMZ"/>
    <property type="match status" value="1"/>
</dbReference>
<reference evidence="3" key="1">
    <citation type="submission" date="2018-05" db="EMBL/GenBank/DDBJ databases">
        <authorList>
            <person name="Lanie J.A."/>
            <person name="Ng W.-L."/>
            <person name="Kazmierczak K.M."/>
            <person name="Andrzejewski T.M."/>
            <person name="Davidsen T.M."/>
            <person name="Wayne K.J."/>
            <person name="Tettelin H."/>
            <person name="Glass J.I."/>
            <person name="Rusch D."/>
            <person name="Podicherti R."/>
            <person name="Tsui H.-C.T."/>
            <person name="Winkler M.E."/>
        </authorList>
    </citation>
    <scope>NUCLEOTIDE SEQUENCE</scope>
</reference>
<gene>
    <name evidence="3" type="ORF">METZ01_LOCUS374631</name>
</gene>
<dbReference type="InterPro" id="IPR048502">
    <property type="entry name" value="NamZ_N"/>
</dbReference>
<dbReference type="InterPro" id="IPR008302">
    <property type="entry name" value="NamZ"/>
</dbReference>
<sequence length="301" mass="34427">GMDDKRAKLIGNDRIDPVSGAKVFNLLDRSLYPPDWIMNKLDMIVIDIQDTGVRYTTFISSITKLFESASEHEIPVIVLDRPNPLGGLKIDGPLPREEYQSFEAYHLVPIRHGMTIGELLLMVNEMGWVKDLKRVDLKIVPMANWKREQYFDETKLPWKKPAPYIKDLNTLIMYAGMDLLRGTNINVGFGTEDPYLRFGSPWLATKFFKEKLDMLNLPGVKFQEVVFRPMGSPYYNRVPKYNGMSCSGIEISITDAKSAKPLETATSIITLISQLHPREFSWEAQGYIDKLFGSNLLRLFI</sequence>
<dbReference type="Gene3D" id="3.40.50.12170">
    <property type="entry name" value="Uncharacterised protein PF07075, DUF1343"/>
    <property type="match status" value="1"/>
</dbReference>
<organism evidence="3">
    <name type="scientific">marine metagenome</name>
    <dbReference type="NCBI Taxonomy" id="408172"/>
    <lineage>
        <taxon>unclassified sequences</taxon>
        <taxon>metagenomes</taxon>
        <taxon>ecological metagenomes</taxon>
    </lineage>
</organism>
<dbReference type="AlphaFoldDB" id="A0A382TJV0"/>
<protein>
    <recommendedName>
        <fullName evidence="4">DUF1343 domain-containing protein</fullName>
    </recommendedName>
</protein>
<dbReference type="PANTHER" id="PTHR42915">
    <property type="entry name" value="HYPOTHETICAL 460 KDA PROTEIN IN FEUA-SIGW INTERGENIC REGION [PRECURSOR]"/>
    <property type="match status" value="1"/>
</dbReference>
<evidence type="ECO:0000259" key="1">
    <source>
        <dbReference type="Pfam" id="PF07075"/>
    </source>
</evidence>
<proteinExistence type="predicted"/>
<feature type="non-terminal residue" evidence="3">
    <location>
        <position position="301"/>
    </location>
</feature>
<dbReference type="EMBL" id="UINC01136795">
    <property type="protein sequence ID" value="SVD21777.1"/>
    <property type="molecule type" value="Genomic_DNA"/>
</dbReference>
<evidence type="ECO:0000313" key="3">
    <source>
        <dbReference type="EMBL" id="SVD21777.1"/>
    </source>
</evidence>
<dbReference type="Pfam" id="PF20732">
    <property type="entry name" value="NamZ_C"/>
    <property type="match status" value="1"/>
</dbReference>
<dbReference type="InterPro" id="IPR048503">
    <property type="entry name" value="NamZ_C"/>
</dbReference>
<feature type="domain" description="Peptidoglycan beta-N-acetylmuramidase NamZ C-terminal" evidence="2">
    <location>
        <begin position="173"/>
        <end position="298"/>
    </location>
</feature>
<dbReference type="GO" id="GO:0033922">
    <property type="term" value="F:peptidoglycan beta-N-acetylmuramidase activity"/>
    <property type="evidence" value="ECO:0007669"/>
    <property type="project" value="InterPro"/>
</dbReference>
<evidence type="ECO:0000259" key="2">
    <source>
        <dbReference type="Pfam" id="PF20732"/>
    </source>
</evidence>